<dbReference type="InterPro" id="IPR036291">
    <property type="entry name" value="NAD(P)-bd_dom_sf"/>
</dbReference>
<reference evidence="4 5" key="1">
    <citation type="submission" date="2017-05" db="EMBL/GenBank/DDBJ databases">
        <title>Complete and WGS of Bordetella genogroups.</title>
        <authorList>
            <person name="Spilker T."/>
            <person name="LiPuma J."/>
        </authorList>
    </citation>
    <scope>NUCLEOTIDE SEQUENCE [LARGE SCALE GENOMIC DNA]</scope>
    <source>
        <strain evidence="4 5">AU10456</strain>
    </source>
</reference>
<dbReference type="PANTHER" id="PTHR43333">
    <property type="entry name" value="2-HACID_DH_C DOMAIN-CONTAINING PROTEIN"/>
    <property type="match status" value="1"/>
</dbReference>
<keyword evidence="1" id="KW-0560">Oxidoreductase</keyword>
<dbReference type="Pfam" id="PF02826">
    <property type="entry name" value="2-Hacid_dh_C"/>
    <property type="match status" value="1"/>
</dbReference>
<accession>A0A261TIB0</accession>
<dbReference type="PANTHER" id="PTHR43333:SF1">
    <property type="entry name" value="D-ISOMER SPECIFIC 2-HYDROXYACID DEHYDROGENASE NAD-BINDING DOMAIN-CONTAINING PROTEIN"/>
    <property type="match status" value="1"/>
</dbReference>
<dbReference type="InterPro" id="IPR006140">
    <property type="entry name" value="D-isomer_DH_NAD-bd"/>
</dbReference>
<sequence>MKILVAGLHAPNAPRLAALLGADHDVQAASALPAQGPIEADVLVTNRLGADEAARFQGRLVHVPGAGVDAISQDALPAACPVCNVHGHEIPIAEYVTHALLDHFLQPWRLPTELDARAWPAVYAARPYHREAAGSTVAILGYGHIGEEIGRRVRALGMRVIAVTRSGKVDADIVPDEIVTTAQLEDVLPRCAALVLCCPLTPETRGRVGAAALEALGPDGLLINVARAEVADEQALYACLADGRLGRAVLDVWYRYPAEGEVDVAPSAFPIHALPNVRCTPHVSALTPGLLERRYAFIADNIRALAAGTPLRGVVRAAR</sequence>
<dbReference type="CDD" id="cd12165">
    <property type="entry name" value="2-Hacid_dh_6"/>
    <property type="match status" value="1"/>
</dbReference>
<protein>
    <recommendedName>
        <fullName evidence="3">D-isomer specific 2-hydroxyacid dehydrogenase NAD-binding domain-containing protein</fullName>
    </recommendedName>
</protein>
<keyword evidence="2" id="KW-0520">NAD</keyword>
<dbReference type="GO" id="GO:0016491">
    <property type="term" value="F:oxidoreductase activity"/>
    <property type="evidence" value="ECO:0007669"/>
    <property type="project" value="UniProtKB-KW"/>
</dbReference>
<evidence type="ECO:0000256" key="1">
    <source>
        <dbReference type="ARBA" id="ARBA00023002"/>
    </source>
</evidence>
<evidence type="ECO:0000256" key="2">
    <source>
        <dbReference type="ARBA" id="ARBA00023027"/>
    </source>
</evidence>
<keyword evidence="5" id="KW-1185">Reference proteome</keyword>
<dbReference type="Gene3D" id="3.40.50.720">
    <property type="entry name" value="NAD(P)-binding Rossmann-like Domain"/>
    <property type="match status" value="2"/>
</dbReference>
<dbReference type="SUPFAM" id="SSF51735">
    <property type="entry name" value="NAD(P)-binding Rossmann-fold domains"/>
    <property type="match status" value="1"/>
</dbReference>
<proteinExistence type="predicted"/>
<name>A0A261TIB0_9BORD</name>
<dbReference type="RefSeq" id="WP_094801309.1">
    <property type="nucleotide sequence ID" value="NZ_NEVP01000009.1"/>
</dbReference>
<evidence type="ECO:0000313" key="5">
    <source>
        <dbReference type="Proteomes" id="UP000216913"/>
    </source>
</evidence>
<dbReference type="OrthoDB" id="9805416at2"/>
<feature type="domain" description="D-isomer specific 2-hydroxyacid dehydrogenase NAD-binding" evidence="3">
    <location>
        <begin position="114"/>
        <end position="284"/>
    </location>
</feature>
<organism evidence="4 5">
    <name type="scientific">Bordetella genomosp. 5</name>
    <dbReference type="NCBI Taxonomy" id="1395608"/>
    <lineage>
        <taxon>Bacteria</taxon>
        <taxon>Pseudomonadati</taxon>
        <taxon>Pseudomonadota</taxon>
        <taxon>Betaproteobacteria</taxon>
        <taxon>Burkholderiales</taxon>
        <taxon>Alcaligenaceae</taxon>
        <taxon>Bordetella</taxon>
    </lineage>
</organism>
<dbReference type="GO" id="GO:0051287">
    <property type="term" value="F:NAD binding"/>
    <property type="evidence" value="ECO:0007669"/>
    <property type="project" value="InterPro"/>
</dbReference>
<dbReference type="Proteomes" id="UP000216913">
    <property type="component" value="Unassembled WGS sequence"/>
</dbReference>
<dbReference type="AlphaFoldDB" id="A0A261TIB0"/>
<dbReference type="EMBL" id="NEVP01000009">
    <property type="protein sequence ID" value="OZI48942.1"/>
    <property type="molecule type" value="Genomic_DNA"/>
</dbReference>
<evidence type="ECO:0000259" key="3">
    <source>
        <dbReference type="Pfam" id="PF02826"/>
    </source>
</evidence>
<evidence type="ECO:0000313" key="4">
    <source>
        <dbReference type="EMBL" id="OZI48942.1"/>
    </source>
</evidence>
<gene>
    <name evidence="4" type="ORF">CAL25_15040</name>
</gene>
<comment type="caution">
    <text evidence="4">The sequence shown here is derived from an EMBL/GenBank/DDBJ whole genome shotgun (WGS) entry which is preliminary data.</text>
</comment>